<evidence type="ECO:0000313" key="2">
    <source>
        <dbReference type="Proteomes" id="UP001056120"/>
    </source>
</evidence>
<reference evidence="1 2" key="2">
    <citation type="journal article" date="2022" name="Mol. Ecol. Resour.">
        <title>The genomes of chicory, endive, great burdock and yacon provide insights into Asteraceae paleo-polyploidization history and plant inulin production.</title>
        <authorList>
            <person name="Fan W."/>
            <person name="Wang S."/>
            <person name="Wang H."/>
            <person name="Wang A."/>
            <person name="Jiang F."/>
            <person name="Liu H."/>
            <person name="Zhao H."/>
            <person name="Xu D."/>
            <person name="Zhang Y."/>
        </authorList>
    </citation>
    <scope>NUCLEOTIDE SEQUENCE [LARGE SCALE GENOMIC DNA]</scope>
    <source>
        <strain evidence="2">cv. Yunnan</strain>
        <tissue evidence="1">Leaves</tissue>
    </source>
</reference>
<keyword evidence="2" id="KW-1185">Reference proteome</keyword>
<protein>
    <submittedName>
        <fullName evidence="1">Uncharacterized protein</fullName>
    </submittedName>
</protein>
<gene>
    <name evidence="1" type="ORF">L1987_20385</name>
</gene>
<comment type="caution">
    <text evidence="1">The sequence shown here is derived from an EMBL/GenBank/DDBJ whole genome shotgun (WGS) entry which is preliminary data.</text>
</comment>
<dbReference type="EMBL" id="CM042024">
    <property type="protein sequence ID" value="KAI3810763.1"/>
    <property type="molecule type" value="Genomic_DNA"/>
</dbReference>
<proteinExistence type="predicted"/>
<evidence type="ECO:0000313" key="1">
    <source>
        <dbReference type="EMBL" id="KAI3810763.1"/>
    </source>
</evidence>
<reference evidence="2" key="1">
    <citation type="journal article" date="2022" name="Mol. Ecol. Resour.">
        <title>The genomes of chicory, endive, great burdock and yacon provide insights into Asteraceae palaeo-polyploidization history and plant inulin production.</title>
        <authorList>
            <person name="Fan W."/>
            <person name="Wang S."/>
            <person name="Wang H."/>
            <person name="Wang A."/>
            <person name="Jiang F."/>
            <person name="Liu H."/>
            <person name="Zhao H."/>
            <person name="Xu D."/>
            <person name="Zhang Y."/>
        </authorList>
    </citation>
    <scope>NUCLEOTIDE SEQUENCE [LARGE SCALE GENOMIC DNA]</scope>
    <source>
        <strain evidence="2">cv. Yunnan</strain>
    </source>
</reference>
<accession>A0ACB9ISW4</accession>
<name>A0ACB9ISW4_9ASTR</name>
<organism evidence="1 2">
    <name type="scientific">Smallanthus sonchifolius</name>
    <dbReference type="NCBI Taxonomy" id="185202"/>
    <lineage>
        <taxon>Eukaryota</taxon>
        <taxon>Viridiplantae</taxon>
        <taxon>Streptophyta</taxon>
        <taxon>Embryophyta</taxon>
        <taxon>Tracheophyta</taxon>
        <taxon>Spermatophyta</taxon>
        <taxon>Magnoliopsida</taxon>
        <taxon>eudicotyledons</taxon>
        <taxon>Gunneridae</taxon>
        <taxon>Pentapetalae</taxon>
        <taxon>asterids</taxon>
        <taxon>campanulids</taxon>
        <taxon>Asterales</taxon>
        <taxon>Asteraceae</taxon>
        <taxon>Asteroideae</taxon>
        <taxon>Heliantheae alliance</taxon>
        <taxon>Millerieae</taxon>
        <taxon>Smallanthus</taxon>
    </lineage>
</organism>
<sequence>MLEMINWLLGLFFELLVWMVAGRNYPMGNWLFIEREIMQELRDYRETKITLKFLSNLSLFLFSYINESVSGGETNRARGVNFLVSVWGWEDFRRLLVSIGRVESHKSRRGEVGSNCLFLGLIRLVWDRCQRMHWLADGGLVPKGTYALPSWLLPSRKPMGNGSGCCCFNSIWFTSGTEFGSPMDHIRKSRLMSRWPGFSRLYQLIIGPSGQRSKPILWDHQVDYFWKSDYGLWGIDVDVYKATRRLKDSSGIAVRTTGDGGMMGWDLFTKKFWKAVS</sequence>
<dbReference type="Proteomes" id="UP001056120">
    <property type="component" value="Linkage Group LG07"/>
</dbReference>